<name>A0A1V4T3Z1_9GAMM</name>
<dbReference type="InterPro" id="IPR010137">
    <property type="entry name" value="Lipid_A_LpxA"/>
</dbReference>
<dbReference type="GO" id="GO:0016020">
    <property type="term" value="C:membrane"/>
    <property type="evidence" value="ECO:0007669"/>
    <property type="project" value="GOC"/>
</dbReference>
<keyword evidence="6" id="KW-0677">Repeat</keyword>
<dbReference type="EMBL" id="MTSM01000021">
    <property type="protein sequence ID" value="OPX54654.1"/>
    <property type="molecule type" value="Genomic_DNA"/>
</dbReference>
<evidence type="ECO:0000256" key="3">
    <source>
        <dbReference type="ARBA" id="ARBA00022679"/>
    </source>
</evidence>
<dbReference type="EC" id="2.3.1.129" evidence="6"/>
<protein>
    <recommendedName>
        <fullName evidence="6">Acyl-[acyl-carrier-protein]--UDP-N-acetylglucosamine O-acyltransferase</fullName>
        <shortName evidence="6">UDP-N-acetylglucosamine acyltransferase</shortName>
        <ecNumber evidence="6">2.3.1.129</ecNumber>
    </recommendedName>
</protein>
<comment type="subunit">
    <text evidence="6">Homotrimer.</text>
</comment>
<evidence type="ECO:0000256" key="2">
    <source>
        <dbReference type="ARBA" id="ARBA00022556"/>
    </source>
</evidence>
<evidence type="ECO:0000313" key="8">
    <source>
        <dbReference type="EMBL" id="OPX54654.1"/>
    </source>
</evidence>
<keyword evidence="3 6" id="KW-0808">Transferase</keyword>
<comment type="catalytic activity">
    <reaction evidence="6">
        <text>a (3R)-hydroxyacyl-[ACP] + UDP-N-acetyl-alpha-D-glucosamine = a UDP-3-O-[(3R)-3-hydroxyacyl]-N-acetyl-alpha-D-glucosamine + holo-[ACP]</text>
        <dbReference type="Rhea" id="RHEA:67812"/>
        <dbReference type="Rhea" id="RHEA-COMP:9685"/>
        <dbReference type="Rhea" id="RHEA-COMP:9945"/>
        <dbReference type="ChEBI" id="CHEBI:57705"/>
        <dbReference type="ChEBI" id="CHEBI:64479"/>
        <dbReference type="ChEBI" id="CHEBI:78827"/>
        <dbReference type="ChEBI" id="CHEBI:173225"/>
        <dbReference type="EC" id="2.3.1.129"/>
    </reaction>
</comment>
<keyword evidence="2 6" id="KW-0441">Lipid A biosynthesis</keyword>
<dbReference type="InterPro" id="IPR037157">
    <property type="entry name" value="Acetyltransf_C_sf"/>
</dbReference>
<comment type="subcellular location">
    <subcellularLocation>
        <location evidence="6">Cytoplasm</location>
    </subcellularLocation>
</comment>
<dbReference type="GO" id="GO:0005737">
    <property type="term" value="C:cytoplasm"/>
    <property type="evidence" value="ECO:0007669"/>
    <property type="project" value="UniProtKB-SubCell"/>
</dbReference>
<dbReference type="NCBIfam" id="TIGR01852">
    <property type="entry name" value="lipid_A_lpxA"/>
    <property type="match status" value="1"/>
</dbReference>
<keyword evidence="9" id="KW-1185">Reference proteome</keyword>
<comment type="similarity">
    <text evidence="6">Belongs to the transferase hexapeptide repeat family. LpxA subfamily.</text>
</comment>
<dbReference type="InterPro" id="IPR011004">
    <property type="entry name" value="Trimer_LpxA-like_sf"/>
</dbReference>
<dbReference type="STRING" id="64969.SAMN02745127_02566"/>
<dbReference type="GO" id="GO:0008780">
    <property type="term" value="F:acyl-[acyl-carrier-protein]-UDP-N-acetylglucosamine O-acyltransferase activity"/>
    <property type="evidence" value="ECO:0007669"/>
    <property type="project" value="UniProtKB-UniRule"/>
</dbReference>
<keyword evidence="4 6" id="KW-0443">Lipid metabolism</keyword>
<comment type="function">
    <text evidence="6">Involved in the biosynthesis of lipid A, a phosphorylated glycolipid that anchors the lipopolysaccharide to the outer membrane of the cell.</text>
</comment>
<evidence type="ECO:0000259" key="7">
    <source>
        <dbReference type="Pfam" id="PF13720"/>
    </source>
</evidence>
<dbReference type="SUPFAM" id="SSF51161">
    <property type="entry name" value="Trimeric LpxA-like enzymes"/>
    <property type="match status" value="1"/>
</dbReference>
<dbReference type="PANTHER" id="PTHR43480:SF1">
    <property type="entry name" value="ACYL-[ACYL-CARRIER-PROTEIN]--UDP-N-ACETYLGLUCOSAMINE O-ACYLTRANSFERASE, MITOCHONDRIAL-RELATED"/>
    <property type="match status" value="1"/>
</dbReference>
<dbReference type="NCBIfam" id="NF003657">
    <property type="entry name" value="PRK05289.1"/>
    <property type="match status" value="1"/>
</dbReference>
<comment type="pathway">
    <text evidence="6">Glycolipid biosynthesis; lipid IV(A) biosynthesis; lipid IV(A) from (3R)-3-hydroxytetradecanoyl-[acyl-carrier-protein] and UDP-N-acetyl-alpha-D-glucosamine: step 1/6.</text>
</comment>
<dbReference type="InterPro" id="IPR029098">
    <property type="entry name" value="Acetyltransf_C"/>
</dbReference>
<gene>
    <name evidence="6" type="primary">lpxA</name>
    <name evidence="8" type="ORF">BTE48_13260</name>
</gene>
<feature type="domain" description="UDP N-acetylglucosamine O-acyltransferase C-terminal" evidence="7">
    <location>
        <begin position="173"/>
        <end position="253"/>
    </location>
</feature>
<dbReference type="Pfam" id="PF13720">
    <property type="entry name" value="Acetyltransf_11"/>
    <property type="match status" value="1"/>
</dbReference>
<comment type="caution">
    <text evidence="8">The sequence shown here is derived from an EMBL/GenBank/DDBJ whole genome shotgun (WGS) entry which is preliminary data.</text>
</comment>
<keyword evidence="6" id="KW-0963">Cytoplasm</keyword>
<evidence type="ECO:0000256" key="5">
    <source>
        <dbReference type="ARBA" id="ARBA00023315"/>
    </source>
</evidence>
<dbReference type="Proteomes" id="UP000191418">
    <property type="component" value="Unassembled WGS sequence"/>
</dbReference>
<dbReference type="Gene3D" id="2.160.10.10">
    <property type="entry name" value="Hexapeptide repeat proteins"/>
    <property type="match status" value="1"/>
</dbReference>
<dbReference type="HAMAP" id="MF_00387">
    <property type="entry name" value="LpxA"/>
    <property type="match status" value="1"/>
</dbReference>
<evidence type="ECO:0000313" key="9">
    <source>
        <dbReference type="Proteomes" id="UP000191418"/>
    </source>
</evidence>
<accession>A0A1V4T3Z1</accession>
<keyword evidence="5 6" id="KW-0012">Acyltransferase</keyword>
<dbReference type="PIRSF" id="PIRSF000456">
    <property type="entry name" value="UDP-GlcNAc_acltr"/>
    <property type="match status" value="1"/>
</dbReference>
<evidence type="ECO:0000256" key="1">
    <source>
        <dbReference type="ARBA" id="ARBA00022516"/>
    </source>
</evidence>
<dbReference type="Gene3D" id="1.20.1180.10">
    <property type="entry name" value="Udp N-acetylglucosamine O-acyltransferase, C-terminal domain"/>
    <property type="match status" value="1"/>
</dbReference>
<organism evidence="8 9">
    <name type="scientific">Oceanospirillum multiglobuliferum</name>
    <dbReference type="NCBI Taxonomy" id="64969"/>
    <lineage>
        <taxon>Bacteria</taxon>
        <taxon>Pseudomonadati</taxon>
        <taxon>Pseudomonadota</taxon>
        <taxon>Gammaproteobacteria</taxon>
        <taxon>Oceanospirillales</taxon>
        <taxon>Oceanospirillaceae</taxon>
        <taxon>Oceanospirillum</taxon>
    </lineage>
</organism>
<dbReference type="UniPathway" id="UPA00359">
    <property type="reaction ID" value="UER00477"/>
</dbReference>
<dbReference type="CDD" id="cd03351">
    <property type="entry name" value="LbH_UDP-GlcNAc_AT"/>
    <property type="match status" value="1"/>
</dbReference>
<dbReference type="Pfam" id="PF00132">
    <property type="entry name" value="Hexapep"/>
    <property type="match status" value="1"/>
</dbReference>
<reference evidence="8 9" key="1">
    <citation type="submission" date="2017-01" db="EMBL/GenBank/DDBJ databases">
        <title>Genome Sequencing of a Marine Spirillum, Oceanospirillum multiglobuliferum ATCC 33336, from Japan.</title>
        <authorList>
            <person name="Carney J.G."/>
            <person name="Trachtenberg A.M."/>
            <person name="Rheaume B.A."/>
            <person name="Linnane J.D."/>
            <person name="Pitts N.L."/>
            <person name="Mykles D.L."/>
            <person name="Maclea K.S."/>
        </authorList>
    </citation>
    <scope>NUCLEOTIDE SEQUENCE [LARGE SCALE GENOMIC DNA]</scope>
    <source>
        <strain evidence="8 9">ATCC 33336</strain>
    </source>
</reference>
<keyword evidence="1 6" id="KW-0444">Lipid biosynthesis</keyword>
<proteinExistence type="inferred from homology"/>
<evidence type="ECO:0000256" key="4">
    <source>
        <dbReference type="ARBA" id="ARBA00023098"/>
    </source>
</evidence>
<sequence length="254" mass="27259">MHPTAIIDPSAVLADDVEVGPYSIIGPEVEIGAGTWIGPHVVITKLTKIGTGNKIYQFASVGEDCQDKKYAGEPTRLVIGNNNVIREGCAIHRGTVQDQGVTIIGDNNLLMTCVHIAHDCVIGNHTIIASDAAIAGHVKIDDFAIVGGASAVHQFCHIGAHAMCGGATYLAKDVPAYLMVNGNPAESHGLNLEGLKRRGFSDEVLRELRQAYKTVYRKGLRLQDALTELEQQTASPELQLFIDSIKNSTRGIVR</sequence>
<evidence type="ECO:0000256" key="6">
    <source>
        <dbReference type="HAMAP-Rule" id="MF_00387"/>
    </source>
</evidence>
<dbReference type="PANTHER" id="PTHR43480">
    <property type="entry name" value="ACYL-[ACYL-CARRIER-PROTEIN]--UDP-N-ACETYLGLUCOSAMINE O-ACYLTRANSFERASE"/>
    <property type="match status" value="1"/>
</dbReference>
<dbReference type="InterPro" id="IPR001451">
    <property type="entry name" value="Hexapep"/>
</dbReference>
<dbReference type="AlphaFoldDB" id="A0A1V4T3Z1"/>
<dbReference type="GO" id="GO:0009245">
    <property type="term" value="P:lipid A biosynthetic process"/>
    <property type="evidence" value="ECO:0007669"/>
    <property type="project" value="UniProtKB-UniRule"/>
</dbReference>